<proteinExistence type="predicted"/>
<dbReference type="InterPro" id="IPR014710">
    <property type="entry name" value="RmlC-like_jellyroll"/>
</dbReference>
<dbReference type="InterPro" id="IPR013096">
    <property type="entry name" value="Cupin_2"/>
</dbReference>
<evidence type="ECO:0000259" key="1">
    <source>
        <dbReference type="Pfam" id="PF07883"/>
    </source>
</evidence>
<dbReference type="OrthoDB" id="9811153at2"/>
<evidence type="ECO:0000313" key="2">
    <source>
        <dbReference type="EMBL" id="OZS78456.1"/>
    </source>
</evidence>
<dbReference type="PANTHER" id="PTHR40112:SF1">
    <property type="entry name" value="H2HPP ISOMERASE"/>
    <property type="match status" value="1"/>
</dbReference>
<dbReference type="PANTHER" id="PTHR40112">
    <property type="entry name" value="H2HPP ISOMERASE"/>
    <property type="match status" value="1"/>
</dbReference>
<sequence length="86" mass="9812">MQRELLQDETNMQLVRVQLPKGFKGDEDCHVAEQVTYIESGEALFRVGETVHHLHAGHSVYMGSNVPHQIEVLEDTILLDVFTPRK</sequence>
<dbReference type="AlphaFoldDB" id="A0A264W4E5"/>
<accession>A0A264W4E5</accession>
<evidence type="ECO:0000313" key="3">
    <source>
        <dbReference type="Proteomes" id="UP000217065"/>
    </source>
</evidence>
<feature type="domain" description="Cupin type-2" evidence="1">
    <location>
        <begin position="16"/>
        <end position="78"/>
    </location>
</feature>
<dbReference type="SUPFAM" id="SSF51182">
    <property type="entry name" value="RmlC-like cupins"/>
    <property type="match status" value="1"/>
</dbReference>
<protein>
    <recommendedName>
        <fullName evidence="1">Cupin type-2 domain-containing protein</fullName>
    </recommendedName>
</protein>
<dbReference type="Proteomes" id="UP000217065">
    <property type="component" value="Unassembled WGS sequence"/>
</dbReference>
<organism evidence="2 3">
    <name type="scientific">Tetzosporium hominis</name>
    <dbReference type="NCBI Taxonomy" id="2020506"/>
    <lineage>
        <taxon>Bacteria</taxon>
        <taxon>Bacillati</taxon>
        <taxon>Bacillota</taxon>
        <taxon>Bacilli</taxon>
        <taxon>Bacillales</taxon>
        <taxon>Caryophanaceae</taxon>
        <taxon>Tetzosporium</taxon>
    </lineage>
</organism>
<dbReference type="Gene3D" id="2.60.120.10">
    <property type="entry name" value="Jelly Rolls"/>
    <property type="match status" value="1"/>
</dbReference>
<dbReference type="InterPro" id="IPR011051">
    <property type="entry name" value="RmlC_Cupin_sf"/>
</dbReference>
<reference evidence="2 3" key="1">
    <citation type="submission" date="2017-07" db="EMBL/GenBank/DDBJ databases">
        <title>Tetzosporium hominis gen.nov. sp.nov.</title>
        <authorList>
            <person name="Tetz G."/>
            <person name="Tetz V."/>
        </authorList>
    </citation>
    <scope>NUCLEOTIDE SEQUENCE [LARGE SCALE GENOMIC DNA]</scope>
    <source>
        <strain evidence="2 3">VT-49</strain>
    </source>
</reference>
<dbReference type="Pfam" id="PF07883">
    <property type="entry name" value="Cupin_2"/>
    <property type="match status" value="1"/>
</dbReference>
<keyword evidence="3" id="KW-1185">Reference proteome</keyword>
<name>A0A264W4E5_9BACL</name>
<gene>
    <name evidence="2" type="ORF">CF394_06780</name>
</gene>
<dbReference type="EMBL" id="NOKQ01000196">
    <property type="protein sequence ID" value="OZS78456.1"/>
    <property type="molecule type" value="Genomic_DNA"/>
</dbReference>
<comment type="caution">
    <text evidence="2">The sequence shown here is derived from an EMBL/GenBank/DDBJ whole genome shotgun (WGS) entry which is preliminary data.</text>
</comment>
<dbReference type="RefSeq" id="WP_094942485.1">
    <property type="nucleotide sequence ID" value="NZ_NOKQ01000196.1"/>
</dbReference>
<dbReference type="InterPro" id="IPR052535">
    <property type="entry name" value="Bacilysin_H2HPP_isomerase"/>
</dbReference>